<dbReference type="Gene3D" id="2.115.10.20">
    <property type="entry name" value="Glycosyl hydrolase domain, family 43"/>
    <property type="match status" value="1"/>
</dbReference>
<evidence type="ECO:0000313" key="8">
    <source>
        <dbReference type="EMBL" id="PAK21170.1"/>
    </source>
</evidence>
<evidence type="ECO:0000259" key="7">
    <source>
        <dbReference type="Pfam" id="PF08244"/>
    </source>
</evidence>
<dbReference type="Pfam" id="PF08244">
    <property type="entry name" value="Glyco_hydro_32C"/>
    <property type="match status" value="1"/>
</dbReference>
<feature type="domain" description="Glycosyl hydrolase family 32 N-terminal" evidence="6">
    <location>
        <begin position="48"/>
        <end position="351"/>
    </location>
</feature>
<dbReference type="RefSeq" id="WP_095334968.1">
    <property type="nucleotide sequence ID" value="NZ_NQNY01000011.1"/>
</dbReference>
<dbReference type="Proteomes" id="UP000216943">
    <property type="component" value="Unassembled WGS sequence"/>
</dbReference>
<reference evidence="9" key="1">
    <citation type="submission" date="2017-08" db="EMBL/GenBank/DDBJ databases">
        <authorList>
            <person name="Alvarez-Ponce D."/>
            <person name="Weitzman C.L."/>
            <person name="Tillett R.L."/>
            <person name="Sandmeier F.C."/>
            <person name="Tracy C.R."/>
        </authorList>
    </citation>
    <scope>NUCLEOTIDE SEQUENCE [LARGE SCALE GENOMIC DNA]</scope>
    <source>
        <strain evidence="9">723</strain>
    </source>
</reference>
<evidence type="ECO:0000313" key="9">
    <source>
        <dbReference type="Proteomes" id="UP000216943"/>
    </source>
</evidence>
<comment type="similarity">
    <text evidence="1 5">Belongs to the glycosyl hydrolase 32 family.</text>
</comment>
<accession>A0A269TJ06</accession>
<evidence type="ECO:0000256" key="3">
    <source>
        <dbReference type="ARBA" id="ARBA00022801"/>
    </source>
</evidence>
<evidence type="ECO:0000256" key="4">
    <source>
        <dbReference type="ARBA" id="ARBA00023295"/>
    </source>
</evidence>
<dbReference type="AlphaFoldDB" id="A0A269TJ06"/>
<evidence type="ECO:0000256" key="5">
    <source>
        <dbReference type="RuleBase" id="RU362110"/>
    </source>
</evidence>
<dbReference type="SUPFAM" id="SSF75005">
    <property type="entry name" value="Arabinanase/levansucrase/invertase"/>
    <property type="match status" value="1"/>
</dbReference>
<dbReference type="InterPro" id="IPR013189">
    <property type="entry name" value="Glyco_hydro_32_C"/>
</dbReference>
<organism evidence="8 9">
    <name type="scientific">Mycoplasmopsis agassizii</name>
    <dbReference type="NCBI Taxonomy" id="33922"/>
    <lineage>
        <taxon>Bacteria</taxon>
        <taxon>Bacillati</taxon>
        <taxon>Mycoplasmatota</taxon>
        <taxon>Mycoplasmoidales</taxon>
        <taxon>Metamycoplasmataceae</taxon>
        <taxon>Mycoplasmopsis</taxon>
    </lineage>
</organism>
<sequence>MKPHDQNLFASWMKEKANSYFKRNSNNLEEIKQKHLLARKDPYFNVVHLSAHSGLINDPNGLVYKDGKYFIFYQWSPYLPLHHVKKWGLYTSENLLSFEDKKLGLEIEKHDERNGLYSGGALLDDDQKTYIYWTGNFKKTTEDEDDNSSIWVGELVDAKIVNRNRLFETDKSKFTRHFRDPKVFKHGKKYYLFLGVQDTNLKGHIGVYESSFPDKNFSFKSVMKIGNFDTQDVYMFECPDMIRWNENYFSLLVSTQGKKYFRENHDINLSPHVNVFLNGKYDFENNIFEVNNYQIIDYGFDFYASQIVAPNEKTKMLFAWLGMPDTEQYATFEHMWAHNLSLPRVLSLKDNYVYSKVAKPYYDNLKKLNLILDENIKTELPFRNMFLEFEIKNNFEIILCNEKDEKFEIKYQNNDFEIDKSKMSYLHGENFSNTRKIRNLRIDKLEIFLDNSLIEIFINDGEYSFSSKYFISGDLYIKTKNIKTNLVFEIPKIEVK</sequence>
<dbReference type="PANTHER" id="PTHR43101">
    <property type="entry name" value="BETA-FRUCTOSIDASE"/>
    <property type="match status" value="1"/>
</dbReference>
<feature type="domain" description="Glycosyl hydrolase family 32 C-terminal" evidence="7">
    <location>
        <begin position="388"/>
        <end position="470"/>
    </location>
</feature>
<dbReference type="EC" id="3.2.1.26" evidence="2"/>
<dbReference type="OrthoDB" id="9759709at2"/>
<dbReference type="GO" id="GO:0004564">
    <property type="term" value="F:beta-fructofuranosidase activity"/>
    <property type="evidence" value="ECO:0007669"/>
    <property type="project" value="UniProtKB-EC"/>
</dbReference>
<dbReference type="Gene3D" id="2.60.120.560">
    <property type="entry name" value="Exo-inulinase, domain 1"/>
    <property type="match status" value="1"/>
</dbReference>
<proteinExistence type="inferred from homology"/>
<comment type="caution">
    <text evidence="8">The sequence shown here is derived from an EMBL/GenBank/DDBJ whole genome shotgun (WGS) entry which is preliminary data.</text>
</comment>
<evidence type="ECO:0000256" key="1">
    <source>
        <dbReference type="ARBA" id="ARBA00009902"/>
    </source>
</evidence>
<dbReference type="PANTHER" id="PTHR43101:SF1">
    <property type="entry name" value="BETA-FRUCTOSIDASE"/>
    <property type="match status" value="1"/>
</dbReference>
<dbReference type="Pfam" id="PF00251">
    <property type="entry name" value="Glyco_hydro_32N"/>
    <property type="match status" value="1"/>
</dbReference>
<dbReference type="SMART" id="SM00640">
    <property type="entry name" value="Glyco_32"/>
    <property type="match status" value="1"/>
</dbReference>
<evidence type="ECO:0000259" key="6">
    <source>
        <dbReference type="Pfam" id="PF00251"/>
    </source>
</evidence>
<protein>
    <recommendedName>
        <fullName evidence="2">beta-fructofuranosidase</fullName>
        <ecNumber evidence="2">3.2.1.26</ecNumber>
    </recommendedName>
</protein>
<dbReference type="InterPro" id="IPR013148">
    <property type="entry name" value="Glyco_hydro_32_N"/>
</dbReference>
<evidence type="ECO:0000256" key="2">
    <source>
        <dbReference type="ARBA" id="ARBA00012758"/>
    </source>
</evidence>
<keyword evidence="4 5" id="KW-0326">Glycosidase</keyword>
<gene>
    <name evidence="8" type="ORF">CJJ23_03455</name>
</gene>
<dbReference type="InterPro" id="IPR001362">
    <property type="entry name" value="Glyco_hydro_32"/>
</dbReference>
<dbReference type="InterPro" id="IPR013320">
    <property type="entry name" value="ConA-like_dom_sf"/>
</dbReference>
<dbReference type="EMBL" id="NQNY01000011">
    <property type="protein sequence ID" value="PAK21170.1"/>
    <property type="molecule type" value="Genomic_DNA"/>
</dbReference>
<dbReference type="GO" id="GO:0005975">
    <property type="term" value="P:carbohydrate metabolic process"/>
    <property type="evidence" value="ECO:0007669"/>
    <property type="project" value="InterPro"/>
</dbReference>
<keyword evidence="3 5" id="KW-0378">Hydrolase</keyword>
<dbReference type="InterPro" id="IPR023296">
    <property type="entry name" value="Glyco_hydro_beta-prop_sf"/>
</dbReference>
<name>A0A269TJ06_9BACT</name>
<dbReference type="CDD" id="cd18623">
    <property type="entry name" value="GH32_ScrB-like"/>
    <property type="match status" value="1"/>
</dbReference>
<dbReference type="InterPro" id="IPR051214">
    <property type="entry name" value="GH32_Enzymes"/>
</dbReference>
<dbReference type="SUPFAM" id="SSF49899">
    <property type="entry name" value="Concanavalin A-like lectins/glucanases"/>
    <property type="match status" value="1"/>
</dbReference>